<keyword evidence="2" id="KW-0378">Hydrolase</keyword>
<dbReference type="AlphaFoldDB" id="A0A6M0LGU4"/>
<dbReference type="PANTHER" id="PTHR43694">
    <property type="entry name" value="RIBONUCLEASE J"/>
    <property type="match status" value="1"/>
</dbReference>
<proteinExistence type="predicted"/>
<evidence type="ECO:0000313" key="3">
    <source>
        <dbReference type="Proteomes" id="UP000473091"/>
    </source>
</evidence>
<name>A0A6M0LGU4_PSEXY</name>
<organism evidence="2 3">
    <name type="scientific">Pseudobutyrivibrio xylanivorans</name>
    <dbReference type="NCBI Taxonomy" id="185007"/>
    <lineage>
        <taxon>Bacteria</taxon>
        <taxon>Bacillati</taxon>
        <taxon>Bacillota</taxon>
        <taxon>Clostridia</taxon>
        <taxon>Lachnospirales</taxon>
        <taxon>Lachnospiraceae</taxon>
        <taxon>Pseudobutyrivibrio</taxon>
    </lineage>
</organism>
<reference evidence="2 3" key="2">
    <citation type="submission" date="2020-03" db="EMBL/GenBank/DDBJ databases">
        <title>Investigating the evolutionary divergence of the Butyrivibrio group.</title>
        <authorList>
            <person name="Skvortsov T."/>
            <person name="Santos F.G."/>
            <person name="Ting K.S."/>
            <person name="Creevey C.J."/>
        </authorList>
    </citation>
    <scope>NUCLEOTIDE SEQUENCE [LARGE SCALE GENOMIC DNA]</scope>
    <source>
        <strain evidence="2 3">MZ8</strain>
    </source>
</reference>
<evidence type="ECO:0000313" key="2">
    <source>
        <dbReference type="EMBL" id="NEX01775.1"/>
    </source>
</evidence>
<protein>
    <submittedName>
        <fullName evidence="2">MBL fold metallo-hydrolase</fullName>
    </submittedName>
</protein>
<dbReference type="Proteomes" id="UP000473091">
    <property type="component" value="Unassembled WGS sequence"/>
</dbReference>
<dbReference type="InterPro" id="IPR036866">
    <property type="entry name" value="RibonucZ/Hydroxyglut_hydro"/>
</dbReference>
<comment type="caution">
    <text evidence="2">The sequence shown here is derived from an EMBL/GenBank/DDBJ whole genome shotgun (WGS) entry which is preliminary data.</text>
</comment>
<dbReference type="SUPFAM" id="SSF56281">
    <property type="entry name" value="Metallo-hydrolase/oxidoreductase"/>
    <property type="match status" value="1"/>
</dbReference>
<reference evidence="2 3" key="1">
    <citation type="submission" date="2019-09" db="EMBL/GenBank/DDBJ databases">
        <authorList>
            <person name="Pidcock S.E."/>
            <person name="Huws S.A."/>
        </authorList>
    </citation>
    <scope>NUCLEOTIDE SEQUENCE [LARGE SCALE GENOMIC DNA]</scope>
    <source>
        <strain evidence="2 3">MZ8</strain>
    </source>
</reference>
<dbReference type="GO" id="GO:0016787">
    <property type="term" value="F:hydrolase activity"/>
    <property type="evidence" value="ECO:0007669"/>
    <property type="project" value="UniProtKB-KW"/>
</dbReference>
<dbReference type="EMBL" id="VTVE01000002">
    <property type="protein sequence ID" value="NEX01775.1"/>
    <property type="molecule type" value="Genomic_DNA"/>
</dbReference>
<dbReference type="Pfam" id="PF12706">
    <property type="entry name" value="Lactamase_B_2"/>
    <property type="match status" value="1"/>
</dbReference>
<dbReference type="SMART" id="SM00849">
    <property type="entry name" value="Lactamase_B"/>
    <property type="match status" value="1"/>
</dbReference>
<dbReference type="PANTHER" id="PTHR43694:SF1">
    <property type="entry name" value="RIBONUCLEASE J"/>
    <property type="match status" value="1"/>
</dbReference>
<feature type="domain" description="Metallo-beta-lactamase" evidence="1">
    <location>
        <begin position="19"/>
        <end position="210"/>
    </location>
</feature>
<dbReference type="Gene3D" id="3.60.15.10">
    <property type="entry name" value="Ribonuclease Z/Hydroxyacylglutathione hydrolase-like"/>
    <property type="match status" value="1"/>
</dbReference>
<dbReference type="RefSeq" id="WP_090487960.1">
    <property type="nucleotide sequence ID" value="NZ_VTVE01000002.1"/>
</dbReference>
<gene>
    <name evidence="2" type="ORF">F0Q01_07770</name>
</gene>
<dbReference type="InterPro" id="IPR001279">
    <property type="entry name" value="Metallo-B-lactamas"/>
</dbReference>
<accession>A0A6M0LGU4</accession>
<sequence>MGMDESIRVKLHRGANQIGGVCTEICTDTTRLLFDVGSPLEDEGEQELLEIEGVTTGPMDCDGIFLTHYHGDHIGEIDYVDANIPVYMEKYAKKILEVQQEHMKSLGSAVWADSVNEISVGKTIKIKDLQVTPLASDHSAANSVMYLIEGCGKRILLTGDYRLHGFYKEKLETQLKGLGLIDLMITEGTTITRCEEPNIKKLDEEWVAEQFEKIFEEYKYVFLLTSSSQLDRIAAFSRCVPYGKYMITDKYQQALIKIYDQERESSLKSRKVLYYDDNLKESIETSGFGMVVRANDFFMPIVDYYFKKHLFETKLIYSMWSGYRDKTMIKKMISYAKGKECTVHVSGHVTKEDLEYVVNSVKPKKLIIHHSSYKKQGAYLDIMPEIENIEISDKNYIVL</sequence>
<evidence type="ECO:0000259" key="1">
    <source>
        <dbReference type="SMART" id="SM00849"/>
    </source>
</evidence>